<dbReference type="Gene3D" id="2.60.200.20">
    <property type="match status" value="1"/>
</dbReference>
<dbReference type="InterPro" id="IPR001357">
    <property type="entry name" value="BRCT_dom"/>
</dbReference>
<comment type="caution">
    <text evidence="11">The sequence shown here is derived from an EMBL/GenBank/DDBJ whole genome shotgun (WGS) entry which is preliminary data.</text>
</comment>
<gene>
    <name evidence="11" type="ORF">P43SY_005400</name>
</gene>
<dbReference type="Pfam" id="PF00498">
    <property type="entry name" value="FHA"/>
    <property type="match status" value="1"/>
</dbReference>
<feature type="domain" description="FHA" evidence="9">
    <location>
        <begin position="25"/>
        <end position="86"/>
    </location>
</feature>
<dbReference type="GO" id="GO:0005694">
    <property type="term" value="C:chromosome"/>
    <property type="evidence" value="ECO:0007669"/>
    <property type="project" value="UniProtKB-SubCell"/>
</dbReference>
<dbReference type="InterPro" id="IPR008984">
    <property type="entry name" value="SMAD_FHA_dom_sf"/>
</dbReference>
<keyword evidence="4" id="KW-0227">DNA damage</keyword>
<evidence type="ECO:0000256" key="4">
    <source>
        <dbReference type="ARBA" id="ARBA00022763"/>
    </source>
</evidence>
<dbReference type="PROSITE" id="PS50172">
    <property type="entry name" value="BRCT"/>
    <property type="match status" value="1"/>
</dbReference>
<keyword evidence="7" id="KW-0131">Cell cycle</keyword>
<accession>A0AAD5LY40</accession>
<evidence type="ECO:0000256" key="8">
    <source>
        <dbReference type="ARBA" id="ARBA00044757"/>
    </source>
</evidence>
<dbReference type="InterPro" id="IPR000253">
    <property type="entry name" value="FHA_dom"/>
</dbReference>
<organism evidence="11 12">
    <name type="scientific">Pythium insidiosum</name>
    <name type="common">Pythiosis disease agent</name>
    <dbReference type="NCBI Taxonomy" id="114742"/>
    <lineage>
        <taxon>Eukaryota</taxon>
        <taxon>Sar</taxon>
        <taxon>Stramenopiles</taxon>
        <taxon>Oomycota</taxon>
        <taxon>Peronosporomycetes</taxon>
        <taxon>Pythiales</taxon>
        <taxon>Pythiaceae</taxon>
        <taxon>Pythium</taxon>
    </lineage>
</organism>
<evidence type="ECO:0008006" key="13">
    <source>
        <dbReference type="Google" id="ProtNLM"/>
    </source>
</evidence>
<dbReference type="AlphaFoldDB" id="A0AAD5LY40"/>
<keyword evidence="6" id="KW-0539">Nucleus</keyword>
<dbReference type="PANTHER" id="PTHR12162">
    <property type="entry name" value="NIBRIN-RELATED"/>
    <property type="match status" value="1"/>
</dbReference>
<dbReference type="EMBL" id="JAKCXM010000302">
    <property type="protein sequence ID" value="KAJ0396288.1"/>
    <property type="molecule type" value="Genomic_DNA"/>
</dbReference>
<sequence>MWVLDVVNATTNSVDTSFYLVAGEWSIGRKKCHFNFHSDSSISRTHALLRVGALSAEQLQDPTTRPALVLADQQSRFGSFVNQEQCFAERELKSGDLITFGAKRTVLRVRYQVFVLVASRILRANRARVNDTCRRIGMHLISTVSMDATHCIMDPGRIVATVKVLWALVYNQPVVTTPWIYAVLERKSMAEPLPRHYFIGTQ</sequence>
<dbReference type="InterPro" id="IPR040227">
    <property type="entry name" value="Nibrin-rel"/>
</dbReference>
<evidence type="ECO:0000256" key="5">
    <source>
        <dbReference type="ARBA" id="ARBA00023204"/>
    </source>
</evidence>
<dbReference type="SUPFAM" id="SSF49879">
    <property type="entry name" value="SMAD/FHA domain"/>
    <property type="match status" value="1"/>
</dbReference>
<evidence type="ECO:0000259" key="10">
    <source>
        <dbReference type="PROSITE" id="PS50172"/>
    </source>
</evidence>
<proteinExistence type="inferred from homology"/>
<dbReference type="GO" id="GO:0000724">
    <property type="term" value="P:double-strand break repair via homologous recombination"/>
    <property type="evidence" value="ECO:0007669"/>
    <property type="project" value="TreeGrafter"/>
</dbReference>
<evidence type="ECO:0000256" key="3">
    <source>
        <dbReference type="ARBA" id="ARBA00022454"/>
    </source>
</evidence>
<evidence type="ECO:0000256" key="1">
    <source>
        <dbReference type="ARBA" id="ARBA00004123"/>
    </source>
</evidence>
<dbReference type="PROSITE" id="PS50006">
    <property type="entry name" value="FHA_DOMAIN"/>
    <property type="match status" value="1"/>
</dbReference>
<dbReference type="GO" id="GO:0003684">
    <property type="term" value="F:damaged DNA binding"/>
    <property type="evidence" value="ECO:0007669"/>
    <property type="project" value="TreeGrafter"/>
</dbReference>
<dbReference type="PANTHER" id="PTHR12162:SF0">
    <property type="entry name" value="NIBRIN"/>
    <property type="match status" value="1"/>
</dbReference>
<dbReference type="SMART" id="SM00240">
    <property type="entry name" value="FHA"/>
    <property type="match status" value="1"/>
</dbReference>
<protein>
    <recommendedName>
        <fullName evidence="13">FHA domain-containing protein</fullName>
    </recommendedName>
</protein>
<dbReference type="CDD" id="cd22667">
    <property type="entry name" value="FHA_NBN"/>
    <property type="match status" value="1"/>
</dbReference>
<dbReference type="SUPFAM" id="SSF52113">
    <property type="entry name" value="BRCT domain"/>
    <property type="match status" value="1"/>
</dbReference>
<dbReference type="Proteomes" id="UP001209570">
    <property type="component" value="Unassembled WGS sequence"/>
</dbReference>
<reference evidence="11" key="1">
    <citation type="submission" date="2021-12" db="EMBL/GenBank/DDBJ databases">
        <title>Prjna785345.</title>
        <authorList>
            <person name="Rujirawat T."/>
            <person name="Krajaejun T."/>
        </authorList>
    </citation>
    <scope>NUCLEOTIDE SEQUENCE</scope>
    <source>
        <strain evidence="11">Pi057C3</strain>
    </source>
</reference>
<keyword evidence="12" id="KW-1185">Reference proteome</keyword>
<dbReference type="GO" id="GO:0007095">
    <property type="term" value="P:mitotic G2 DNA damage checkpoint signaling"/>
    <property type="evidence" value="ECO:0007669"/>
    <property type="project" value="InterPro"/>
</dbReference>
<evidence type="ECO:0000313" key="11">
    <source>
        <dbReference type="EMBL" id="KAJ0396288.1"/>
    </source>
</evidence>
<evidence type="ECO:0000259" key="9">
    <source>
        <dbReference type="PROSITE" id="PS50006"/>
    </source>
</evidence>
<comment type="similarity">
    <text evidence="8">Belongs to the Nibrin family.</text>
</comment>
<keyword evidence="5" id="KW-0234">DNA repair</keyword>
<dbReference type="Gene3D" id="3.40.50.10190">
    <property type="entry name" value="BRCT domain"/>
    <property type="match status" value="1"/>
</dbReference>
<evidence type="ECO:0000256" key="2">
    <source>
        <dbReference type="ARBA" id="ARBA00004286"/>
    </source>
</evidence>
<dbReference type="FunFam" id="2.60.200.20:FF:000017">
    <property type="entry name" value="Nibrin"/>
    <property type="match status" value="1"/>
</dbReference>
<evidence type="ECO:0000256" key="6">
    <source>
        <dbReference type="ARBA" id="ARBA00023242"/>
    </source>
</evidence>
<dbReference type="GO" id="GO:0030870">
    <property type="term" value="C:Mre11 complex"/>
    <property type="evidence" value="ECO:0007669"/>
    <property type="project" value="InterPro"/>
</dbReference>
<feature type="domain" description="BRCT" evidence="10">
    <location>
        <begin position="113"/>
        <end position="197"/>
    </location>
</feature>
<dbReference type="InterPro" id="IPR036420">
    <property type="entry name" value="BRCT_dom_sf"/>
</dbReference>
<comment type="subcellular location">
    <subcellularLocation>
        <location evidence="2">Chromosome</location>
    </subcellularLocation>
    <subcellularLocation>
        <location evidence="1">Nucleus</location>
    </subcellularLocation>
</comment>
<keyword evidence="3" id="KW-0158">Chromosome</keyword>
<name>A0AAD5LY40_PYTIN</name>
<evidence type="ECO:0000256" key="7">
    <source>
        <dbReference type="ARBA" id="ARBA00023306"/>
    </source>
</evidence>
<evidence type="ECO:0000313" key="12">
    <source>
        <dbReference type="Proteomes" id="UP001209570"/>
    </source>
</evidence>